<dbReference type="HOGENOM" id="CLU_602895_0_0_1"/>
<feature type="transmembrane region" description="Helical" evidence="2">
    <location>
        <begin position="127"/>
        <end position="153"/>
    </location>
</feature>
<dbReference type="EMBL" id="AZST01000155">
    <property type="protein sequence ID" value="KEP51620.1"/>
    <property type="molecule type" value="Genomic_DNA"/>
</dbReference>
<keyword evidence="2" id="KW-0472">Membrane</keyword>
<evidence type="ECO:0000313" key="3">
    <source>
        <dbReference type="EMBL" id="KEP51620.1"/>
    </source>
</evidence>
<protein>
    <submittedName>
        <fullName evidence="3">Putative transmembrane protein</fullName>
    </submittedName>
</protein>
<dbReference type="OrthoDB" id="3225374at2759"/>
<dbReference type="Proteomes" id="UP000027456">
    <property type="component" value="Unassembled WGS sequence"/>
</dbReference>
<feature type="region of interest" description="Disordered" evidence="1">
    <location>
        <begin position="1"/>
        <end position="25"/>
    </location>
</feature>
<feature type="region of interest" description="Disordered" evidence="1">
    <location>
        <begin position="228"/>
        <end position="259"/>
    </location>
</feature>
<feature type="compositionally biased region" description="Basic and acidic residues" evidence="1">
    <location>
        <begin position="187"/>
        <end position="197"/>
    </location>
</feature>
<sequence>MPSFNPRKANHARIQARQGAAPLAPRQETTISIRFGDEVTAHNPTASPTATRLVIDTAVLPLGAPATSILRVPTTSTTPLATSSLPSTFASVTTTEAAADATPIILDPAQRVYDGIANSALHSLPPAVIGIASGGSALIVLLALYCFICRWYYRRLPRSTARWDVDNQAKKEVLYGDKPNYSPNNDEPPHVVEEDRRSVPVGDSYFPEAETWQKFEGRTASHPESFIYTGAGLPEGMGPPSPDSPGSGGPTPQSTVPLARPRPQFANARRAQVESVFSNISFPTTHRADSIRHSFFPEGYEHDGEVWDLASPGLPNEGARPSFDSSTRSVNRGSIFGEASARARGSVVVYESQYIRPPTITDDPFAAPADLSPSVQERYSIKKSFDAPKKSYDASKKSYDGGKRSMDSGRKSFEAYHMQTRNREARAAALDTLAEDVDETSAHGHGTISSARAK</sequence>
<evidence type="ECO:0000256" key="2">
    <source>
        <dbReference type="SAM" id="Phobius"/>
    </source>
</evidence>
<feature type="region of interest" description="Disordered" evidence="1">
    <location>
        <begin position="380"/>
        <end position="414"/>
    </location>
</feature>
<evidence type="ECO:0000256" key="1">
    <source>
        <dbReference type="SAM" id="MobiDB-lite"/>
    </source>
</evidence>
<keyword evidence="4" id="KW-1185">Reference proteome</keyword>
<dbReference type="AlphaFoldDB" id="A0A074S231"/>
<feature type="region of interest" description="Disordered" evidence="1">
    <location>
        <begin position="428"/>
        <end position="454"/>
    </location>
</feature>
<keyword evidence="2" id="KW-1133">Transmembrane helix</keyword>
<keyword evidence="2 3" id="KW-0812">Transmembrane</keyword>
<evidence type="ECO:0000313" key="4">
    <source>
        <dbReference type="Proteomes" id="UP000027456"/>
    </source>
</evidence>
<comment type="caution">
    <text evidence="3">The sequence shown here is derived from an EMBL/GenBank/DDBJ whole genome shotgun (WGS) entry which is preliminary data.</text>
</comment>
<feature type="region of interest" description="Disordered" evidence="1">
    <location>
        <begin position="174"/>
        <end position="197"/>
    </location>
</feature>
<reference evidence="3 4" key="1">
    <citation type="submission" date="2013-12" db="EMBL/GenBank/DDBJ databases">
        <authorList>
            <person name="Cubeta M."/>
            <person name="Pakala S."/>
            <person name="Fedorova N."/>
            <person name="Thomas E."/>
            <person name="Dean R."/>
            <person name="Jabaji S."/>
            <person name="Neate S."/>
            <person name="Toda T."/>
            <person name="Tavantzis S."/>
            <person name="Vilgalys R."/>
            <person name="Bharathan N."/>
            <person name="Pakala S."/>
            <person name="Losada L.S."/>
            <person name="Zafar N."/>
            <person name="Nierman W."/>
        </authorList>
    </citation>
    <scope>NUCLEOTIDE SEQUENCE [LARGE SCALE GENOMIC DNA]</scope>
    <source>
        <strain evidence="3 4">123E</strain>
    </source>
</reference>
<gene>
    <name evidence="3" type="ORF">V565_058550</name>
</gene>
<proteinExistence type="predicted"/>
<accession>A0A074S231</accession>
<name>A0A074S231_9AGAM</name>
<organism evidence="3 4">
    <name type="scientific">Rhizoctonia solani 123E</name>
    <dbReference type="NCBI Taxonomy" id="1423351"/>
    <lineage>
        <taxon>Eukaryota</taxon>
        <taxon>Fungi</taxon>
        <taxon>Dikarya</taxon>
        <taxon>Basidiomycota</taxon>
        <taxon>Agaricomycotina</taxon>
        <taxon>Agaricomycetes</taxon>
        <taxon>Cantharellales</taxon>
        <taxon>Ceratobasidiaceae</taxon>
        <taxon>Rhizoctonia</taxon>
    </lineage>
</organism>